<dbReference type="Proteomes" id="UP000286862">
    <property type="component" value="Unassembled WGS sequence"/>
</dbReference>
<comment type="caution">
    <text evidence="2">The sequence shown here is derived from an EMBL/GenBank/DDBJ whole genome shotgun (WGS) entry which is preliminary data.</text>
</comment>
<organism evidence="2 4">
    <name type="scientific">Candidatus Electrothrix marina</name>
    <dbReference type="NCBI Taxonomy" id="1859130"/>
    <lineage>
        <taxon>Bacteria</taxon>
        <taxon>Pseudomonadati</taxon>
        <taxon>Thermodesulfobacteriota</taxon>
        <taxon>Desulfobulbia</taxon>
        <taxon>Desulfobulbales</taxon>
        <taxon>Desulfobulbaceae</taxon>
        <taxon>Candidatus Electrothrix</taxon>
    </lineage>
</organism>
<dbReference type="EMBL" id="MTKR01000105">
    <property type="protein sequence ID" value="RWX50290.1"/>
    <property type="molecule type" value="Genomic_DNA"/>
</dbReference>
<protein>
    <submittedName>
        <fullName evidence="2">Uncharacterized protein</fullName>
    </submittedName>
</protein>
<evidence type="ECO:0000313" key="3">
    <source>
        <dbReference type="Proteomes" id="UP000286862"/>
    </source>
</evidence>
<dbReference type="AlphaFoldDB" id="A0A3S3RWX6"/>
<gene>
    <name evidence="1" type="ORF">VT99_10811</name>
    <name evidence="2" type="ORF">VU00_11052</name>
</gene>
<feature type="non-terminal residue" evidence="2">
    <location>
        <position position="58"/>
    </location>
</feature>
<name>A0A3S3RWX6_9BACT</name>
<accession>A0A3S3RWX6</accession>
<evidence type="ECO:0000313" key="1">
    <source>
        <dbReference type="EMBL" id="RWX48548.1"/>
    </source>
</evidence>
<evidence type="ECO:0000313" key="2">
    <source>
        <dbReference type="EMBL" id="RWX50290.1"/>
    </source>
</evidence>
<dbReference type="Proteomes" id="UP000287615">
    <property type="component" value="Unassembled WGS sequence"/>
</dbReference>
<sequence length="58" mass="6742">MPARFLQQQVKRNNQYLLNNIGNTEDNDDTWRMFRILAEFVEGFDTLSSLGCPSVSIF</sequence>
<reference evidence="3 4" key="1">
    <citation type="submission" date="2017-01" db="EMBL/GenBank/DDBJ databases">
        <title>The cable genome- insights into the physiology and evolution of filamentous bacteria capable of sulfide oxidation via long distance electron transfer.</title>
        <authorList>
            <person name="Schreiber L."/>
            <person name="Bjerg J.T."/>
            <person name="Boggild A."/>
            <person name="Van De Vossenberg J."/>
            <person name="Meysman F."/>
            <person name="Nielsen L.P."/>
            <person name="Schramm A."/>
            <person name="Kjeldsen K.U."/>
        </authorList>
    </citation>
    <scope>NUCLEOTIDE SEQUENCE [LARGE SCALE GENOMIC DNA]</scope>
    <source>
        <strain evidence="1">A2</strain>
        <strain evidence="2">A3</strain>
    </source>
</reference>
<evidence type="ECO:0000313" key="4">
    <source>
        <dbReference type="Proteomes" id="UP000287615"/>
    </source>
</evidence>
<proteinExistence type="predicted"/>
<dbReference type="EMBL" id="MTKQ01000081">
    <property type="protein sequence ID" value="RWX48548.1"/>
    <property type="molecule type" value="Genomic_DNA"/>
</dbReference>